<evidence type="ECO:0000313" key="2">
    <source>
        <dbReference type="Proteomes" id="UP000002209"/>
    </source>
</evidence>
<evidence type="ECO:0000313" key="1">
    <source>
        <dbReference type="EMBL" id="BAH40744.1"/>
    </source>
</evidence>
<protein>
    <submittedName>
        <fullName evidence="1">Uncharacterized protein</fullName>
    </submittedName>
</protein>
<dbReference type="InterPro" id="IPR029068">
    <property type="entry name" value="Glyas_Bleomycin-R_OHBP_Dase"/>
</dbReference>
<dbReference type="KEGG" id="gau:GAU_3702"/>
<sequence>MDLYVYVEDLEAAYARVAAVAELIESVHDTEYGMREFIVRDLNRFWLPFGQPRHSG</sequence>
<keyword evidence="2" id="KW-1185">Reference proteome</keyword>
<dbReference type="Proteomes" id="UP000002209">
    <property type="component" value="Chromosome"/>
</dbReference>
<proteinExistence type="predicted"/>
<dbReference type="EMBL" id="AP009153">
    <property type="protein sequence ID" value="BAH40744.1"/>
    <property type="molecule type" value="Genomic_DNA"/>
</dbReference>
<reference evidence="2" key="1">
    <citation type="submission" date="2006-03" db="EMBL/GenBank/DDBJ databases">
        <title>Complete genome sequence of Gemmatimonas aurantiaca T-27 that represents a novel phylum Gemmatimonadetes.</title>
        <authorList>
            <person name="Takasaki K."/>
            <person name="Ichikawa N."/>
            <person name="Miura H."/>
            <person name="Matsushita S."/>
            <person name="Watanabe Y."/>
            <person name="Oguchi A."/>
            <person name="Ankai A."/>
            <person name="Yashiro I."/>
            <person name="Takahashi M."/>
            <person name="Terui Y."/>
            <person name="Fukui S."/>
            <person name="Yokoyama H."/>
            <person name="Tanikawa S."/>
            <person name="Hanada S."/>
            <person name="Kamagata Y."/>
            <person name="Fujita N."/>
        </authorList>
    </citation>
    <scope>NUCLEOTIDE SEQUENCE [LARGE SCALE GENOMIC DNA]</scope>
    <source>
        <strain evidence="2">T-27 / DSM 14586 / JCM 11422 / NBRC 100505</strain>
    </source>
</reference>
<accession>C1AE17</accession>
<name>C1AE17_GEMAT</name>
<dbReference type="HOGENOM" id="CLU_3007789_0_0_0"/>
<dbReference type="eggNOG" id="COG0346">
    <property type="taxonomic scope" value="Bacteria"/>
</dbReference>
<organism evidence="1 2">
    <name type="scientific">Gemmatimonas aurantiaca (strain DSM 14586 / JCM 11422 / NBRC 100505 / T-27)</name>
    <dbReference type="NCBI Taxonomy" id="379066"/>
    <lineage>
        <taxon>Bacteria</taxon>
        <taxon>Pseudomonadati</taxon>
        <taxon>Gemmatimonadota</taxon>
        <taxon>Gemmatimonadia</taxon>
        <taxon>Gemmatimonadales</taxon>
        <taxon>Gemmatimonadaceae</taxon>
        <taxon>Gemmatimonas</taxon>
    </lineage>
</organism>
<dbReference type="Gene3D" id="3.10.180.10">
    <property type="entry name" value="2,3-Dihydroxybiphenyl 1,2-Dioxygenase, domain 1"/>
    <property type="match status" value="1"/>
</dbReference>
<dbReference type="SUPFAM" id="SSF54593">
    <property type="entry name" value="Glyoxalase/Bleomycin resistance protein/Dihydroxybiphenyl dioxygenase"/>
    <property type="match status" value="1"/>
</dbReference>
<dbReference type="AlphaFoldDB" id="C1AE17"/>
<gene>
    <name evidence="1" type="ordered locus">GAU_3702</name>
</gene>